<evidence type="ECO:0000313" key="3">
    <source>
        <dbReference type="Proteomes" id="UP000494256"/>
    </source>
</evidence>
<gene>
    <name evidence="2" type="ORF">APLA_LOCUS17388</name>
</gene>
<protein>
    <submittedName>
        <fullName evidence="2">Uncharacterized protein</fullName>
    </submittedName>
</protein>
<proteinExistence type="predicted"/>
<feature type="compositionally biased region" description="Pro residues" evidence="1">
    <location>
        <begin position="53"/>
        <end position="71"/>
    </location>
</feature>
<reference evidence="2 3" key="1">
    <citation type="submission" date="2020-04" db="EMBL/GenBank/DDBJ databases">
        <authorList>
            <person name="Wallbank WR R."/>
            <person name="Pardo Diaz C."/>
            <person name="Kozak K."/>
            <person name="Martin S."/>
            <person name="Jiggins C."/>
            <person name="Moest M."/>
            <person name="Warren A I."/>
            <person name="Byers J.R.P. K."/>
            <person name="Montejo-Kovacevich G."/>
            <person name="Yen C E."/>
        </authorList>
    </citation>
    <scope>NUCLEOTIDE SEQUENCE [LARGE SCALE GENOMIC DNA]</scope>
</reference>
<accession>A0A8S1BWE2</accession>
<dbReference type="EMBL" id="CADEBD010000989">
    <property type="protein sequence ID" value="CAB3261607.1"/>
    <property type="molecule type" value="Genomic_DNA"/>
</dbReference>
<evidence type="ECO:0000256" key="1">
    <source>
        <dbReference type="SAM" id="MobiDB-lite"/>
    </source>
</evidence>
<evidence type="ECO:0000313" key="2">
    <source>
        <dbReference type="EMBL" id="CAB3261607.1"/>
    </source>
</evidence>
<sequence>MERPRTLQRAPEGECTVPGAPPQPPFGWKPGNMEALALSKSAPQKGDFTVPGTLPPPFGGPQHGAPPTPPKAHPKGSLTLPGTPHRLRGDRQNGAPRTFQRRKEGVYRKPGTLPPPSGLWAGKWSASHSPTRTKGECFRPGALPPLRLDRQQERLAPLPKRTRRGSWDRNPGTPPPPSVDRGTWSASPLSKRPQKVSVPYPGLLPPALWLDRKNGAPPPLQRAPKRDFTVPGGPSHPLRPGRQKGAPRTLSQSANPKGVYRKPGALPPAFGWTGKNGAPRLSKSAPEGGVYRTPGTPPTALAGPPNMGRLSPKTKHSSFKPLLFTRRVKAKAPKHHPERRR</sequence>
<organism evidence="2 3">
    <name type="scientific">Arctia plantaginis</name>
    <name type="common">Wood tiger moth</name>
    <name type="synonym">Phalaena plantaginis</name>
    <dbReference type="NCBI Taxonomy" id="874455"/>
    <lineage>
        <taxon>Eukaryota</taxon>
        <taxon>Metazoa</taxon>
        <taxon>Ecdysozoa</taxon>
        <taxon>Arthropoda</taxon>
        <taxon>Hexapoda</taxon>
        <taxon>Insecta</taxon>
        <taxon>Pterygota</taxon>
        <taxon>Neoptera</taxon>
        <taxon>Endopterygota</taxon>
        <taxon>Lepidoptera</taxon>
        <taxon>Glossata</taxon>
        <taxon>Ditrysia</taxon>
        <taxon>Noctuoidea</taxon>
        <taxon>Erebidae</taxon>
        <taxon>Arctiinae</taxon>
        <taxon>Arctia</taxon>
    </lineage>
</organism>
<name>A0A8S1BWE2_ARCPL</name>
<feature type="region of interest" description="Disordered" evidence="1">
    <location>
        <begin position="1"/>
        <end position="320"/>
    </location>
</feature>
<dbReference type="OrthoDB" id="438495at2759"/>
<dbReference type="Proteomes" id="UP000494256">
    <property type="component" value="Unassembled WGS sequence"/>
</dbReference>
<dbReference type="AlphaFoldDB" id="A0A8S1BWE2"/>
<comment type="caution">
    <text evidence="2">The sequence shown here is derived from an EMBL/GenBank/DDBJ whole genome shotgun (WGS) entry which is preliminary data.</text>
</comment>